<gene>
    <name evidence="3" type="ORF">EDC22_107184</name>
</gene>
<dbReference type="RefSeq" id="WP_132807043.1">
    <property type="nucleotide sequence ID" value="NZ_SMAK01000007.1"/>
</dbReference>
<dbReference type="Gene3D" id="3.40.50.2300">
    <property type="match status" value="1"/>
</dbReference>
<protein>
    <submittedName>
        <fullName evidence="3">Response regulator receiver domain-containing protein</fullName>
    </submittedName>
</protein>
<organism evidence="3 4">
    <name type="scientific">Tepidamorphus gemmatus</name>
    <dbReference type="NCBI Taxonomy" id="747076"/>
    <lineage>
        <taxon>Bacteria</taxon>
        <taxon>Pseudomonadati</taxon>
        <taxon>Pseudomonadota</taxon>
        <taxon>Alphaproteobacteria</taxon>
        <taxon>Hyphomicrobiales</taxon>
        <taxon>Tepidamorphaceae</taxon>
        <taxon>Tepidamorphus</taxon>
    </lineage>
</organism>
<dbReference type="Pfam" id="PF00072">
    <property type="entry name" value="Response_reg"/>
    <property type="match status" value="1"/>
</dbReference>
<dbReference type="EMBL" id="SMAK01000007">
    <property type="protein sequence ID" value="TCT09336.1"/>
    <property type="molecule type" value="Genomic_DNA"/>
</dbReference>
<name>A0A4R3M8B4_9HYPH</name>
<sequence length="111" mass="12358">MFHVVEDDAAVADALVLMLREFDHEVRSYPDAEEFLREARLAGSDTVIVDLALPGMGGGELVRFLETIADPPRVVVISGEPQGELDRHLEGLPKLPVIRKPVDVEDLRRLF</sequence>
<evidence type="ECO:0000259" key="2">
    <source>
        <dbReference type="PROSITE" id="PS50110"/>
    </source>
</evidence>
<dbReference type="CDD" id="cd00156">
    <property type="entry name" value="REC"/>
    <property type="match status" value="1"/>
</dbReference>
<dbReference type="Proteomes" id="UP000295678">
    <property type="component" value="Unassembled WGS sequence"/>
</dbReference>
<dbReference type="InterPro" id="IPR001789">
    <property type="entry name" value="Sig_transdc_resp-reg_receiver"/>
</dbReference>
<dbReference type="InterPro" id="IPR011006">
    <property type="entry name" value="CheY-like_superfamily"/>
</dbReference>
<keyword evidence="1" id="KW-0597">Phosphoprotein</keyword>
<feature type="modified residue" description="4-aspartylphosphate" evidence="1">
    <location>
        <position position="50"/>
    </location>
</feature>
<feature type="domain" description="Response regulatory" evidence="2">
    <location>
        <begin position="1"/>
        <end position="111"/>
    </location>
</feature>
<dbReference type="AlphaFoldDB" id="A0A4R3M8B4"/>
<evidence type="ECO:0000256" key="1">
    <source>
        <dbReference type="PROSITE-ProRule" id="PRU00169"/>
    </source>
</evidence>
<proteinExistence type="predicted"/>
<dbReference type="GO" id="GO:0000160">
    <property type="term" value="P:phosphorelay signal transduction system"/>
    <property type="evidence" value="ECO:0007669"/>
    <property type="project" value="InterPro"/>
</dbReference>
<dbReference type="PROSITE" id="PS50110">
    <property type="entry name" value="RESPONSE_REGULATORY"/>
    <property type="match status" value="1"/>
</dbReference>
<dbReference type="OrthoDB" id="7679005at2"/>
<accession>A0A4R3M8B4</accession>
<keyword evidence="4" id="KW-1185">Reference proteome</keyword>
<evidence type="ECO:0000313" key="4">
    <source>
        <dbReference type="Proteomes" id="UP000295678"/>
    </source>
</evidence>
<reference evidence="3 4" key="1">
    <citation type="submission" date="2019-03" db="EMBL/GenBank/DDBJ databases">
        <title>Genomic Encyclopedia of Type Strains, Phase IV (KMG-IV): sequencing the most valuable type-strain genomes for metagenomic binning, comparative biology and taxonomic classification.</title>
        <authorList>
            <person name="Goeker M."/>
        </authorList>
    </citation>
    <scope>NUCLEOTIDE SEQUENCE [LARGE SCALE GENOMIC DNA]</scope>
    <source>
        <strain evidence="3 4">DSM 19345</strain>
    </source>
</reference>
<comment type="caution">
    <text evidence="3">The sequence shown here is derived from an EMBL/GenBank/DDBJ whole genome shotgun (WGS) entry which is preliminary data.</text>
</comment>
<evidence type="ECO:0000313" key="3">
    <source>
        <dbReference type="EMBL" id="TCT09336.1"/>
    </source>
</evidence>
<dbReference type="SUPFAM" id="SSF52172">
    <property type="entry name" value="CheY-like"/>
    <property type="match status" value="1"/>
</dbReference>